<evidence type="ECO:0000256" key="1">
    <source>
        <dbReference type="SAM" id="MobiDB-lite"/>
    </source>
</evidence>
<feature type="region of interest" description="Disordered" evidence="1">
    <location>
        <begin position="1"/>
        <end position="49"/>
    </location>
</feature>
<name>A0A9P7Z0K8_9HELO</name>
<comment type="caution">
    <text evidence="2">The sequence shown here is derived from an EMBL/GenBank/DDBJ whole genome shotgun (WGS) entry which is preliminary data.</text>
</comment>
<feature type="compositionally biased region" description="Acidic residues" evidence="1">
    <location>
        <begin position="213"/>
        <end position="222"/>
    </location>
</feature>
<feature type="compositionally biased region" description="Polar residues" evidence="1">
    <location>
        <begin position="20"/>
        <end position="32"/>
    </location>
</feature>
<accession>A0A9P7Z0K8</accession>
<evidence type="ECO:0000313" key="3">
    <source>
        <dbReference type="Proteomes" id="UP000887226"/>
    </source>
</evidence>
<evidence type="ECO:0000313" key="2">
    <source>
        <dbReference type="EMBL" id="KAG9242660.1"/>
    </source>
</evidence>
<reference evidence="2" key="1">
    <citation type="journal article" date="2021" name="IMA Fungus">
        <title>Genomic characterization of three marine fungi, including Emericellopsis atlantica sp. nov. with signatures of a generalist lifestyle and marine biomass degradation.</title>
        <authorList>
            <person name="Hagestad O.C."/>
            <person name="Hou L."/>
            <person name="Andersen J.H."/>
            <person name="Hansen E.H."/>
            <person name="Altermark B."/>
            <person name="Li C."/>
            <person name="Kuhnert E."/>
            <person name="Cox R.J."/>
            <person name="Crous P.W."/>
            <person name="Spatafora J.W."/>
            <person name="Lail K."/>
            <person name="Amirebrahimi M."/>
            <person name="Lipzen A."/>
            <person name="Pangilinan J."/>
            <person name="Andreopoulos W."/>
            <person name="Hayes R.D."/>
            <person name="Ng V."/>
            <person name="Grigoriev I.V."/>
            <person name="Jackson S.A."/>
            <person name="Sutton T.D.S."/>
            <person name="Dobson A.D.W."/>
            <person name="Rama T."/>
        </authorList>
    </citation>
    <scope>NUCLEOTIDE SEQUENCE</scope>
    <source>
        <strain evidence="2">TRa3180A</strain>
    </source>
</reference>
<dbReference type="GO" id="GO:0005675">
    <property type="term" value="C:transcription factor TFIIH holo complex"/>
    <property type="evidence" value="ECO:0007669"/>
    <property type="project" value="TreeGrafter"/>
</dbReference>
<keyword evidence="3" id="KW-1185">Reference proteome</keyword>
<dbReference type="EMBL" id="MU254050">
    <property type="protein sequence ID" value="KAG9242660.1"/>
    <property type="molecule type" value="Genomic_DNA"/>
</dbReference>
<protein>
    <submittedName>
        <fullName evidence="2">Uncharacterized protein</fullName>
    </submittedName>
</protein>
<dbReference type="OrthoDB" id="5420410at2759"/>
<proteinExistence type="predicted"/>
<dbReference type="InterPro" id="IPR031349">
    <property type="entry name" value="Tfb6"/>
</dbReference>
<feature type="region of interest" description="Disordered" evidence="1">
    <location>
        <begin position="193"/>
        <end position="222"/>
    </location>
</feature>
<sequence>MVDRMDTSGALTPPGLLSPAPSNVSGRSTHSNLPVPRTKPLKSGSVKEDATRRWLENKLQHIDRRYNRKLTPDVDGLPRGYLSMTEVSNDLSEIVDVLWLSATPSLQIPYLLTVALGLNSYLPSFPAAPKATFALLRKLDHAFTSLLNGQDSIAGETLPGSDPGRTAGLSKTDMVRINGIAQSTRVAAVEAMSKGVEEEPQELSDSDAHSEVDDWSTEEDVDENDMKVATVYQDTITALGEILVTSTIQDVVMS</sequence>
<dbReference type="PANTHER" id="PTHR37781">
    <property type="entry name" value="TFIIH COMPLEX SUBUNIT"/>
    <property type="match status" value="1"/>
</dbReference>
<gene>
    <name evidence="2" type="ORF">BJ878DRAFT_445041</name>
</gene>
<organism evidence="2 3">
    <name type="scientific">Calycina marina</name>
    <dbReference type="NCBI Taxonomy" id="1763456"/>
    <lineage>
        <taxon>Eukaryota</taxon>
        <taxon>Fungi</taxon>
        <taxon>Dikarya</taxon>
        <taxon>Ascomycota</taxon>
        <taxon>Pezizomycotina</taxon>
        <taxon>Leotiomycetes</taxon>
        <taxon>Helotiales</taxon>
        <taxon>Pezizellaceae</taxon>
        <taxon>Calycina</taxon>
    </lineage>
</organism>
<dbReference type="AlphaFoldDB" id="A0A9P7Z0K8"/>
<dbReference type="Pfam" id="PF17110">
    <property type="entry name" value="TFB6"/>
    <property type="match status" value="1"/>
</dbReference>
<dbReference type="Proteomes" id="UP000887226">
    <property type="component" value="Unassembled WGS sequence"/>
</dbReference>
<dbReference type="PANTHER" id="PTHR37781:SF1">
    <property type="entry name" value="ADR380WP"/>
    <property type="match status" value="1"/>
</dbReference>